<reference evidence="2" key="1">
    <citation type="submission" date="2017-09" db="EMBL/GenBank/DDBJ databases">
        <authorList>
            <person name="Varghese N."/>
            <person name="Submissions S."/>
        </authorList>
    </citation>
    <scope>NUCLEOTIDE SEQUENCE [LARGE SCALE GENOMIC DNA]</scope>
    <source>
        <strain evidence="2">CGMCC 1.12641</strain>
    </source>
</reference>
<protein>
    <recommendedName>
        <fullName evidence="3">Lipoprotein</fullName>
    </recommendedName>
</protein>
<evidence type="ECO:0000313" key="2">
    <source>
        <dbReference type="Proteomes" id="UP000219193"/>
    </source>
</evidence>
<sequence length="157" mass="18346">MKKVLLLIAATLITACSTEKDEKICCTIIDTEVSIKYVNEDGQNLFEIEDGLTADEITIYHKINDEWIEYYKGNLDHPKGIFVVEREEGSFLKIFPSSTIVEDTYSETKIEFSESDSDVLRTEIEKKNSNEIVTKVWYNDELKWERNQSERMFEILK</sequence>
<dbReference type="OrthoDB" id="1445731at2"/>
<keyword evidence="2" id="KW-1185">Reference proteome</keyword>
<evidence type="ECO:0008006" key="3">
    <source>
        <dbReference type="Google" id="ProtNLM"/>
    </source>
</evidence>
<gene>
    <name evidence="1" type="ORF">SAMN06296241_0457</name>
</gene>
<proteinExistence type="predicted"/>
<organism evidence="1 2">
    <name type="scientific">Salinimicrobium sediminis</name>
    <dbReference type="NCBI Taxonomy" id="1343891"/>
    <lineage>
        <taxon>Bacteria</taxon>
        <taxon>Pseudomonadati</taxon>
        <taxon>Bacteroidota</taxon>
        <taxon>Flavobacteriia</taxon>
        <taxon>Flavobacteriales</taxon>
        <taxon>Flavobacteriaceae</taxon>
        <taxon>Salinimicrobium</taxon>
    </lineage>
</organism>
<dbReference type="AlphaFoldDB" id="A0A285X0S9"/>
<accession>A0A285X0S9</accession>
<dbReference type="RefSeq" id="WP_143544398.1">
    <property type="nucleotide sequence ID" value="NZ_OCMF01000001.1"/>
</dbReference>
<evidence type="ECO:0000313" key="1">
    <source>
        <dbReference type="EMBL" id="SOC78937.1"/>
    </source>
</evidence>
<dbReference type="EMBL" id="OCMF01000001">
    <property type="protein sequence ID" value="SOC78937.1"/>
    <property type="molecule type" value="Genomic_DNA"/>
</dbReference>
<dbReference type="Proteomes" id="UP000219193">
    <property type="component" value="Unassembled WGS sequence"/>
</dbReference>
<name>A0A285X0S9_9FLAO</name>
<dbReference type="PROSITE" id="PS51257">
    <property type="entry name" value="PROKAR_LIPOPROTEIN"/>
    <property type="match status" value="1"/>
</dbReference>